<protein>
    <submittedName>
        <fullName evidence="2">Winged helix-turn-helix transcriptional regulator</fullName>
    </submittedName>
</protein>
<dbReference type="EMBL" id="JAGXTP010000001">
    <property type="protein sequence ID" value="MBS3847560.1"/>
    <property type="molecule type" value="Genomic_DNA"/>
</dbReference>
<gene>
    <name evidence="2" type="ORF">KD146_02505</name>
</gene>
<dbReference type="SUPFAM" id="SSF46785">
    <property type="entry name" value="Winged helix' DNA-binding domain"/>
    <property type="match status" value="1"/>
</dbReference>
<dbReference type="GO" id="GO:0003700">
    <property type="term" value="F:DNA-binding transcription factor activity"/>
    <property type="evidence" value="ECO:0007669"/>
    <property type="project" value="InterPro"/>
</dbReference>
<dbReference type="GO" id="GO:0006950">
    <property type="term" value="P:response to stress"/>
    <property type="evidence" value="ECO:0007669"/>
    <property type="project" value="TreeGrafter"/>
</dbReference>
<dbReference type="Pfam" id="PF12802">
    <property type="entry name" value="MarR_2"/>
    <property type="match status" value="1"/>
</dbReference>
<dbReference type="RefSeq" id="WP_212657173.1">
    <property type="nucleotide sequence ID" value="NZ_JAGXTP010000001.1"/>
</dbReference>
<reference evidence="2" key="1">
    <citation type="submission" date="2021-04" db="EMBL/GenBank/DDBJ databases">
        <title>Devosia litorisediminis sp. nov., isolated from a sand dune.</title>
        <authorList>
            <person name="Park S."/>
            <person name="Yoon J.-H."/>
        </authorList>
    </citation>
    <scope>NUCLEOTIDE SEQUENCE</scope>
    <source>
        <strain evidence="2">BSSL-BM10</strain>
    </source>
</reference>
<evidence type="ECO:0000313" key="2">
    <source>
        <dbReference type="EMBL" id="MBS3847560.1"/>
    </source>
</evidence>
<feature type="domain" description="HTH marR-type" evidence="1">
    <location>
        <begin position="1"/>
        <end position="136"/>
    </location>
</feature>
<dbReference type="PANTHER" id="PTHR33164:SF43">
    <property type="entry name" value="HTH-TYPE TRANSCRIPTIONAL REPRESSOR YETL"/>
    <property type="match status" value="1"/>
</dbReference>
<dbReference type="InterPro" id="IPR036390">
    <property type="entry name" value="WH_DNA-bd_sf"/>
</dbReference>
<accession>A0A942E909</accession>
<proteinExistence type="predicted"/>
<dbReference type="Proteomes" id="UP000678281">
    <property type="component" value="Unassembled WGS sequence"/>
</dbReference>
<name>A0A942E909_9HYPH</name>
<sequence>MQSDSLRLHYLLHSADLIEDRLHHQLAPLGIKPRQARILDALARMSRASQVELARAFDVSPASMSTMTARLVAAGFITREVDRHDIRSNTLRLSKKGSDLLDQIRAAWRAIDDVIENAIGPEKARELAEITLELRDALGGKTPGSASEQPPDDV</sequence>
<organism evidence="2 3">
    <name type="scientific">Devosia litorisediminis</name>
    <dbReference type="NCBI Taxonomy" id="2829817"/>
    <lineage>
        <taxon>Bacteria</taxon>
        <taxon>Pseudomonadati</taxon>
        <taxon>Pseudomonadota</taxon>
        <taxon>Alphaproteobacteria</taxon>
        <taxon>Hyphomicrobiales</taxon>
        <taxon>Devosiaceae</taxon>
        <taxon>Devosia</taxon>
    </lineage>
</organism>
<dbReference type="InterPro" id="IPR000835">
    <property type="entry name" value="HTH_MarR-typ"/>
</dbReference>
<dbReference type="PANTHER" id="PTHR33164">
    <property type="entry name" value="TRANSCRIPTIONAL REGULATOR, MARR FAMILY"/>
    <property type="match status" value="1"/>
</dbReference>
<dbReference type="SMART" id="SM00347">
    <property type="entry name" value="HTH_MARR"/>
    <property type="match status" value="1"/>
</dbReference>
<dbReference type="PROSITE" id="PS50995">
    <property type="entry name" value="HTH_MARR_2"/>
    <property type="match status" value="1"/>
</dbReference>
<keyword evidence="3" id="KW-1185">Reference proteome</keyword>
<dbReference type="AlphaFoldDB" id="A0A942E909"/>
<comment type="caution">
    <text evidence="2">The sequence shown here is derived from an EMBL/GenBank/DDBJ whole genome shotgun (WGS) entry which is preliminary data.</text>
</comment>
<evidence type="ECO:0000259" key="1">
    <source>
        <dbReference type="PROSITE" id="PS50995"/>
    </source>
</evidence>
<dbReference type="InterPro" id="IPR039422">
    <property type="entry name" value="MarR/SlyA-like"/>
</dbReference>
<dbReference type="InterPro" id="IPR036388">
    <property type="entry name" value="WH-like_DNA-bd_sf"/>
</dbReference>
<dbReference type="Gene3D" id="1.10.10.10">
    <property type="entry name" value="Winged helix-like DNA-binding domain superfamily/Winged helix DNA-binding domain"/>
    <property type="match status" value="1"/>
</dbReference>
<evidence type="ECO:0000313" key="3">
    <source>
        <dbReference type="Proteomes" id="UP000678281"/>
    </source>
</evidence>